<sequence length="99" mass="11143">MRQLLLPTPIANYLGEGFFRTFSVSLVFFPTVQTARLRRRGGCFEFRVREGTEEMLRTSLSAGLVSGGTGMPRFDAVALPPVVLGSWRSCKEELRSWRS</sequence>
<dbReference type="Proteomes" id="UP001066276">
    <property type="component" value="Chromosome 1_1"/>
</dbReference>
<keyword evidence="2" id="KW-1185">Reference proteome</keyword>
<evidence type="ECO:0000313" key="1">
    <source>
        <dbReference type="EMBL" id="KAJ1215842.1"/>
    </source>
</evidence>
<comment type="caution">
    <text evidence="1">The sequence shown here is derived from an EMBL/GenBank/DDBJ whole genome shotgun (WGS) entry which is preliminary data.</text>
</comment>
<name>A0AAV7WP37_PLEWA</name>
<reference evidence="1" key="1">
    <citation type="journal article" date="2022" name="bioRxiv">
        <title>Sequencing and chromosome-scale assembly of the giantPleurodeles waltlgenome.</title>
        <authorList>
            <person name="Brown T."/>
            <person name="Elewa A."/>
            <person name="Iarovenko S."/>
            <person name="Subramanian E."/>
            <person name="Araus A.J."/>
            <person name="Petzold A."/>
            <person name="Susuki M."/>
            <person name="Suzuki K.-i.T."/>
            <person name="Hayashi T."/>
            <person name="Toyoda A."/>
            <person name="Oliveira C."/>
            <person name="Osipova E."/>
            <person name="Leigh N.D."/>
            <person name="Simon A."/>
            <person name="Yun M.H."/>
        </authorList>
    </citation>
    <scope>NUCLEOTIDE SEQUENCE</scope>
    <source>
        <strain evidence="1">20211129_DDA</strain>
        <tissue evidence="1">Liver</tissue>
    </source>
</reference>
<proteinExistence type="predicted"/>
<gene>
    <name evidence="1" type="ORF">NDU88_003449</name>
</gene>
<dbReference type="EMBL" id="JANPWB010000001">
    <property type="protein sequence ID" value="KAJ1215842.1"/>
    <property type="molecule type" value="Genomic_DNA"/>
</dbReference>
<protein>
    <submittedName>
        <fullName evidence="1">Uncharacterized protein</fullName>
    </submittedName>
</protein>
<dbReference type="AlphaFoldDB" id="A0AAV7WP37"/>
<organism evidence="1 2">
    <name type="scientific">Pleurodeles waltl</name>
    <name type="common">Iberian ribbed newt</name>
    <dbReference type="NCBI Taxonomy" id="8319"/>
    <lineage>
        <taxon>Eukaryota</taxon>
        <taxon>Metazoa</taxon>
        <taxon>Chordata</taxon>
        <taxon>Craniata</taxon>
        <taxon>Vertebrata</taxon>
        <taxon>Euteleostomi</taxon>
        <taxon>Amphibia</taxon>
        <taxon>Batrachia</taxon>
        <taxon>Caudata</taxon>
        <taxon>Salamandroidea</taxon>
        <taxon>Salamandridae</taxon>
        <taxon>Pleurodelinae</taxon>
        <taxon>Pleurodeles</taxon>
    </lineage>
</organism>
<accession>A0AAV7WP37</accession>
<evidence type="ECO:0000313" key="2">
    <source>
        <dbReference type="Proteomes" id="UP001066276"/>
    </source>
</evidence>